<dbReference type="AlphaFoldDB" id="A0A1W2GY18"/>
<evidence type="ECO:0000313" key="7">
    <source>
        <dbReference type="EMBL" id="SMD41600.1"/>
    </source>
</evidence>
<dbReference type="EMBL" id="LT838813">
    <property type="protein sequence ID" value="SMD41600.1"/>
    <property type="molecule type" value="Genomic_DNA"/>
</dbReference>
<evidence type="ECO:0000259" key="5">
    <source>
        <dbReference type="PROSITE" id="PS50093"/>
    </source>
</evidence>
<dbReference type="InterPro" id="IPR013783">
    <property type="entry name" value="Ig-like_fold"/>
</dbReference>
<dbReference type="CDD" id="cd00146">
    <property type="entry name" value="PKD"/>
    <property type="match status" value="1"/>
</dbReference>
<dbReference type="InterPro" id="IPR029010">
    <property type="entry name" value="ThuA-like"/>
</dbReference>
<dbReference type="InterPro" id="IPR029062">
    <property type="entry name" value="Class_I_gatase-like"/>
</dbReference>
<keyword evidence="3 4" id="KW-0408">Iron</keyword>
<keyword evidence="2 4" id="KW-0479">Metal-binding</keyword>
<dbReference type="InterPro" id="IPR022409">
    <property type="entry name" value="PKD/Chitinase_dom"/>
</dbReference>
<feature type="domain" description="Cytochrome c" evidence="6">
    <location>
        <begin position="886"/>
        <end position="972"/>
    </location>
</feature>
<evidence type="ECO:0000259" key="6">
    <source>
        <dbReference type="PROSITE" id="PS51007"/>
    </source>
</evidence>
<dbReference type="SUPFAM" id="SSF50952">
    <property type="entry name" value="Soluble quinoprotein glucose dehydrogenase"/>
    <property type="match status" value="1"/>
</dbReference>
<gene>
    <name evidence="7" type="ORF">SAMN00777080_0125</name>
</gene>
<dbReference type="SUPFAM" id="SSF49299">
    <property type="entry name" value="PKD domain"/>
    <property type="match status" value="1"/>
</dbReference>
<dbReference type="Gene3D" id="2.120.10.30">
    <property type="entry name" value="TolB, C-terminal domain"/>
    <property type="match status" value="1"/>
</dbReference>
<organism evidence="7 8">
    <name type="scientific">Aquiflexum balticum DSM 16537</name>
    <dbReference type="NCBI Taxonomy" id="758820"/>
    <lineage>
        <taxon>Bacteria</taxon>
        <taxon>Pseudomonadati</taxon>
        <taxon>Bacteroidota</taxon>
        <taxon>Cytophagia</taxon>
        <taxon>Cytophagales</taxon>
        <taxon>Cyclobacteriaceae</taxon>
        <taxon>Aquiflexum</taxon>
    </lineage>
</organism>
<dbReference type="PROSITE" id="PS50093">
    <property type="entry name" value="PKD"/>
    <property type="match status" value="1"/>
</dbReference>
<dbReference type="InterPro" id="IPR000601">
    <property type="entry name" value="PKD_dom"/>
</dbReference>
<evidence type="ECO:0000313" key="8">
    <source>
        <dbReference type="Proteomes" id="UP000192333"/>
    </source>
</evidence>
<dbReference type="InterPro" id="IPR011042">
    <property type="entry name" value="6-blade_b-propeller_TolB-like"/>
</dbReference>
<dbReference type="Pfam" id="PF06283">
    <property type="entry name" value="ThuA"/>
    <property type="match status" value="1"/>
</dbReference>
<dbReference type="Proteomes" id="UP000192333">
    <property type="component" value="Chromosome I"/>
</dbReference>
<evidence type="ECO:0000256" key="1">
    <source>
        <dbReference type="ARBA" id="ARBA00022617"/>
    </source>
</evidence>
<dbReference type="PROSITE" id="PS51007">
    <property type="entry name" value="CYTC"/>
    <property type="match status" value="1"/>
</dbReference>
<reference evidence="8" key="1">
    <citation type="submission" date="2017-04" db="EMBL/GenBank/DDBJ databases">
        <authorList>
            <person name="Varghese N."/>
            <person name="Submissions S."/>
        </authorList>
    </citation>
    <scope>NUCLEOTIDE SEQUENCE [LARGE SCALE GENOMIC DNA]</scope>
    <source>
        <strain evidence="8">DSM 16537</strain>
    </source>
</reference>
<dbReference type="SUPFAM" id="SSF52317">
    <property type="entry name" value="Class I glutamine amidotransferase-like"/>
    <property type="match status" value="1"/>
</dbReference>
<dbReference type="Gene3D" id="3.40.50.880">
    <property type="match status" value="1"/>
</dbReference>
<dbReference type="SUPFAM" id="SSF46626">
    <property type="entry name" value="Cytochrome c"/>
    <property type="match status" value="1"/>
</dbReference>
<evidence type="ECO:0000256" key="4">
    <source>
        <dbReference type="PROSITE-ProRule" id="PRU00433"/>
    </source>
</evidence>
<dbReference type="PANTHER" id="PTHR40469:SF2">
    <property type="entry name" value="GALACTOSE-BINDING DOMAIN-LIKE SUPERFAMILY PROTEIN"/>
    <property type="match status" value="1"/>
</dbReference>
<dbReference type="InterPro" id="IPR011041">
    <property type="entry name" value="Quinoprot_gluc/sorb_DH_b-prop"/>
</dbReference>
<dbReference type="Pfam" id="PF00034">
    <property type="entry name" value="Cytochrom_C"/>
    <property type="match status" value="1"/>
</dbReference>
<evidence type="ECO:0000256" key="3">
    <source>
        <dbReference type="ARBA" id="ARBA00023004"/>
    </source>
</evidence>
<sequence length="1164" mass="129947">MYKTYYISTKIKPMKTQNHLNKGLVLLFSIVLLISACNNKRSGDPKVLIFSKTLGFYHESIPDGIAAIMKLGAENGFDVDTTTNSDLINEENLKQYSAVIWLSTTSNVLNHYQEADFERYIQAGGGYVGIHAAADTEYHWGWYNRLVGGYFSYHPGIGDPYPNVQEGTLHVTDRKHSTTRFLPEIWNRKDEWYHFKKLNPDVNVLMDIDEESYQQTKPMGYHPMAWYHDYDGGRAFYTAGGHTSESYQEELFLQHILEGIKYAIGDNKKLDYSKAKTQRVPEENRFEKKTLVLGEFTEPTEMTILPNLDILIAQRRGEVFLYKNGDSTAREVAKLDVYWKTETRGVNAEEGLMGIQKDPDFAKNGYVFVFYSPAGDQEINRLSRFKFANDKWDMASEKIILELYSQRNICCHTGGSIAFDKDGLLYLSTGDNSTPFDQQNSKYVNRGFAPLDDRPGFKQYDARRSSGNSNDLRGKIIRIKVNEDGSYDIPEGNLYPKGMEKTRPEIYVQGNRNPYRISVDQKTGFLYWGEVGPDAGSDSLETRGPRGYDEVNQARKAGNFGWPYFVGDSYPYVEFDYATGTSGNAFDVTKPVNNSMNNTGLRELPPAAPNFIWYPYGVSNDFPDLGSGGRNAMAGPVYYTDMFPKETRYPSYYDGKLFIYDWVRGWVKAVTMLPNGDYDKMEPFMSTTKFNALIDMEVGPDGKLYLLEYGNGWFTKNPDAGLFRIDFNDGNRSPVVEGIEVDKTSGQLPFKVNFIVQASDPENDPLTYIWDLGNGEKVTTKEPKLEYTFNSVGDYDVMVQVSDPDNLNAKSGIVSVYAGNIAPVVNIEIKGNKSFYFPGKPIAYQVSVTDPDDVDAGSDLSTLFVSADYISGLDQAEASKGHLIMTEAMTGKSIMSSLTCKTCHKEDEVSIGPSYTEVARKYRRNPDAAVDYLVNKIQKGGGGIWGETVMPANPDLKNEDAKKVVAYILSLGRRGMEEKPSLPASGTVDPMVGKALSENGVFVLSGSFTDRGGENIKPLTGNSSVTLRNPTMGMESTKDLQEYETAVFNGRTLMTIPQGQGSFAFHDIDLTDIHGIMISGGGQQVSESGYRVEVRLDSANGPKIGEGVFKVNSSGPQPGFNMGQTLITIDKQTDGRLRSVYFVTNPIKVGEPTAILFSAEFRTK</sequence>
<dbReference type="Gene3D" id="1.10.760.10">
    <property type="entry name" value="Cytochrome c-like domain"/>
    <property type="match status" value="1"/>
</dbReference>
<dbReference type="Pfam" id="PF00801">
    <property type="entry name" value="PKD"/>
    <property type="match status" value="1"/>
</dbReference>
<accession>A0A1W2GY18</accession>
<dbReference type="InterPro" id="IPR036909">
    <property type="entry name" value="Cyt_c-like_dom_sf"/>
</dbReference>
<dbReference type="Pfam" id="PF07995">
    <property type="entry name" value="GSDH"/>
    <property type="match status" value="1"/>
</dbReference>
<dbReference type="GO" id="GO:0009055">
    <property type="term" value="F:electron transfer activity"/>
    <property type="evidence" value="ECO:0007669"/>
    <property type="project" value="InterPro"/>
</dbReference>
<dbReference type="InterPro" id="IPR009056">
    <property type="entry name" value="Cyt_c-like_dom"/>
</dbReference>
<dbReference type="InterPro" id="IPR035986">
    <property type="entry name" value="PKD_dom_sf"/>
</dbReference>
<keyword evidence="8" id="KW-1185">Reference proteome</keyword>
<name>A0A1W2GY18_9BACT</name>
<dbReference type="SMART" id="SM00089">
    <property type="entry name" value="PKD"/>
    <property type="match status" value="1"/>
</dbReference>
<keyword evidence="1 4" id="KW-0349">Heme</keyword>
<dbReference type="PANTHER" id="PTHR40469">
    <property type="entry name" value="SECRETED GLYCOSYL HYDROLASE"/>
    <property type="match status" value="1"/>
</dbReference>
<dbReference type="Gene3D" id="2.60.40.10">
    <property type="entry name" value="Immunoglobulins"/>
    <property type="match status" value="1"/>
</dbReference>
<dbReference type="GO" id="GO:0046872">
    <property type="term" value="F:metal ion binding"/>
    <property type="evidence" value="ECO:0007669"/>
    <property type="project" value="UniProtKB-KW"/>
</dbReference>
<proteinExistence type="predicted"/>
<dbReference type="GO" id="GO:0020037">
    <property type="term" value="F:heme binding"/>
    <property type="evidence" value="ECO:0007669"/>
    <property type="project" value="InterPro"/>
</dbReference>
<evidence type="ECO:0000256" key="2">
    <source>
        <dbReference type="ARBA" id="ARBA00022723"/>
    </source>
</evidence>
<protein>
    <submittedName>
        <fullName evidence="7">Glucose/arabinose dehydrogenase, beta-propeller fold</fullName>
    </submittedName>
</protein>
<dbReference type="STRING" id="758820.SAMN00777080_0125"/>
<dbReference type="InterPro" id="IPR012938">
    <property type="entry name" value="Glc/Sorbosone_DH"/>
</dbReference>
<feature type="domain" description="PKD" evidence="5">
    <location>
        <begin position="764"/>
        <end position="803"/>
    </location>
</feature>